<feature type="transmembrane region" description="Helical" evidence="1">
    <location>
        <begin position="86"/>
        <end position="103"/>
    </location>
</feature>
<evidence type="ECO:0000256" key="1">
    <source>
        <dbReference type="SAM" id="Phobius"/>
    </source>
</evidence>
<dbReference type="Pfam" id="PF15195">
    <property type="entry name" value="TMEM210"/>
    <property type="match status" value="1"/>
</dbReference>
<gene>
    <name evidence="2" type="ORF">SUZIE_198215</name>
</gene>
<evidence type="ECO:0000313" key="2">
    <source>
        <dbReference type="EMBL" id="MBZ3888490.1"/>
    </source>
</evidence>
<evidence type="ECO:0000313" key="3">
    <source>
        <dbReference type="Proteomes" id="UP001166674"/>
    </source>
</evidence>
<feature type="transmembrane region" description="Helical" evidence="1">
    <location>
        <begin position="115"/>
        <end position="141"/>
    </location>
</feature>
<keyword evidence="1 2" id="KW-0812">Transmembrane</keyword>
<keyword evidence="1" id="KW-1133">Transmembrane helix</keyword>
<dbReference type="Proteomes" id="UP001166674">
    <property type="component" value="Unassembled WGS sequence"/>
</dbReference>
<dbReference type="PANTHER" id="PTHR39234">
    <property type="entry name" value="TRANSMEMBRANE PROTEIN 210"/>
    <property type="match status" value="1"/>
</dbReference>
<dbReference type="EMBL" id="JAATJV010423623">
    <property type="protein sequence ID" value="MBZ3888490.1"/>
    <property type="molecule type" value="Genomic_DNA"/>
</dbReference>
<accession>A0AA41NDQ9</accession>
<sequence length="215" mass="22898">MTWGPAQAGVARAPDDFSWVIGDPLRVPAALLSWFYGSVGPTFSRTAAHCEVRAFQQVPSTGVPWDWGLDMAPCPHPDCCLASSPLGLICLSLLLIPAAAGTYCECSLGLSREALIALIVVLAGVSASCFCALVVVAIGALRAKGETCPRRMDNRLVGHFGVQEDRMDLHAVHVESHLMDPELEVSMMPSLEDHALIAIPLEASLQEPPPPPPPE</sequence>
<keyword evidence="1" id="KW-0472">Membrane</keyword>
<keyword evidence="3" id="KW-1185">Reference proteome</keyword>
<protein>
    <submittedName>
        <fullName evidence="2">Transmembrane protein 210</fullName>
    </submittedName>
</protein>
<dbReference type="PANTHER" id="PTHR39234:SF1">
    <property type="entry name" value="TRANSMEMBRANE PROTEIN 210"/>
    <property type="match status" value="1"/>
</dbReference>
<name>A0AA41NDQ9_SCICA</name>
<proteinExistence type="predicted"/>
<dbReference type="AlphaFoldDB" id="A0AA41NDQ9"/>
<reference evidence="2" key="1">
    <citation type="submission" date="2020-03" db="EMBL/GenBank/DDBJ databases">
        <title>Studies in the Genomics of Life Span.</title>
        <authorList>
            <person name="Glass D."/>
        </authorList>
    </citation>
    <scope>NUCLEOTIDE SEQUENCE</scope>
    <source>
        <strain evidence="2">SUZIE</strain>
        <tissue evidence="2">Muscle</tissue>
    </source>
</reference>
<comment type="caution">
    <text evidence="2">The sequence shown here is derived from an EMBL/GenBank/DDBJ whole genome shotgun (WGS) entry which is preliminary data.</text>
</comment>
<organism evidence="2 3">
    <name type="scientific">Sciurus carolinensis</name>
    <name type="common">Eastern gray squirrel</name>
    <dbReference type="NCBI Taxonomy" id="30640"/>
    <lineage>
        <taxon>Eukaryota</taxon>
        <taxon>Metazoa</taxon>
        <taxon>Chordata</taxon>
        <taxon>Craniata</taxon>
        <taxon>Vertebrata</taxon>
        <taxon>Euteleostomi</taxon>
        <taxon>Mammalia</taxon>
        <taxon>Eutheria</taxon>
        <taxon>Euarchontoglires</taxon>
        <taxon>Glires</taxon>
        <taxon>Rodentia</taxon>
        <taxon>Sciuromorpha</taxon>
        <taxon>Sciuridae</taxon>
        <taxon>Sciurinae</taxon>
        <taxon>Sciurini</taxon>
        <taxon>Sciurus</taxon>
    </lineage>
</organism>
<dbReference type="InterPro" id="IPR028123">
    <property type="entry name" value="TMEM210"/>
</dbReference>